<dbReference type="PROSITE" id="PS50042">
    <property type="entry name" value="CNMP_BINDING_3"/>
    <property type="match status" value="2"/>
</dbReference>
<dbReference type="Gene3D" id="2.60.120.10">
    <property type="entry name" value="Jelly Rolls"/>
    <property type="match status" value="2"/>
</dbReference>
<feature type="domain" description="Cyclic nucleotide-binding" evidence="3">
    <location>
        <begin position="287"/>
        <end position="394"/>
    </location>
</feature>
<feature type="transmembrane region" description="Helical" evidence="2">
    <location>
        <begin position="660"/>
        <end position="682"/>
    </location>
</feature>
<keyword evidence="1" id="KW-0813">Transport</keyword>
<keyword evidence="1" id="KW-0406">Ion transport</keyword>
<dbReference type="SUPFAM" id="SSF81324">
    <property type="entry name" value="Voltage-gated potassium channels"/>
    <property type="match status" value="1"/>
</dbReference>
<dbReference type="SUPFAM" id="SSF51206">
    <property type="entry name" value="cAMP-binding domain-like"/>
    <property type="match status" value="2"/>
</dbReference>
<dbReference type="InterPro" id="IPR000595">
    <property type="entry name" value="cNMP-bd_dom"/>
</dbReference>
<reference evidence="4 5" key="1">
    <citation type="journal article" date="2024" name="BMC Genomics">
        <title>De novo assembly and annotation of Popillia japonica's genome with initial clues to its potential as an invasive pest.</title>
        <authorList>
            <person name="Cucini C."/>
            <person name="Boschi S."/>
            <person name="Funari R."/>
            <person name="Cardaioli E."/>
            <person name="Iannotti N."/>
            <person name="Marturano G."/>
            <person name="Paoli F."/>
            <person name="Bruttini M."/>
            <person name="Carapelli A."/>
            <person name="Frati F."/>
            <person name="Nardi F."/>
        </authorList>
    </citation>
    <scope>NUCLEOTIDE SEQUENCE [LARGE SCALE GENOMIC DNA]</scope>
    <source>
        <strain evidence="4">DMR45628</strain>
    </source>
</reference>
<dbReference type="Proteomes" id="UP001458880">
    <property type="component" value="Unassembled WGS sequence"/>
</dbReference>
<keyword evidence="2" id="KW-0812">Transmembrane</keyword>
<evidence type="ECO:0000256" key="1">
    <source>
        <dbReference type="ARBA" id="ARBA00023286"/>
    </source>
</evidence>
<feature type="transmembrane region" description="Helical" evidence="2">
    <location>
        <begin position="460"/>
        <end position="481"/>
    </location>
</feature>
<comment type="caution">
    <text evidence="4">The sequence shown here is derived from an EMBL/GenBank/DDBJ whole genome shotgun (WGS) entry which is preliminary data.</text>
</comment>
<feature type="domain" description="Cyclic nucleotide-binding" evidence="3">
    <location>
        <begin position="768"/>
        <end position="872"/>
    </location>
</feature>
<dbReference type="GO" id="GO:0005221">
    <property type="term" value="F:intracellularly cyclic nucleotide-activated monoatomic cation channel activity"/>
    <property type="evidence" value="ECO:0007669"/>
    <property type="project" value="InterPro"/>
</dbReference>
<dbReference type="PANTHER" id="PTHR45638:SF11">
    <property type="entry name" value="CYCLIC NUCLEOTIDE-GATED CATION CHANNEL SUBUNIT A"/>
    <property type="match status" value="1"/>
</dbReference>
<feature type="transmembrane region" description="Helical" evidence="2">
    <location>
        <begin position="487"/>
        <end position="503"/>
    </location>
</feature>
<feature type="transmembrane region" description="Helical" evidence="2">
    <location>
        <begin position="595"/>
        <end position="617"/>
    </location>
</feature>
<dbReference type="Gene3D" id="1.10.287.630">
    <property type="entry name" value="Helix hairpin bin"/>
    <property type="match status" value="2"/>
</dbReference>
<gene>
    <name evidence="4" type="ORF">QE152_g21587</name>
</gene>
<dbReference type="GO" id="GO:0044877">
    <property type="term" value="F:protein-containing complex binding"/>
    <property type="evidence" value="ECO:0007669"/>
    <property type="project" value="TreeGrafter"/>
</dbReference>
<dbReference type="Pfam" id="PF00027">
    <property type="entry name" value="cNMP_binding"/>
    <property type="match status" value="1"/>
</dbReference>
<organism evidence="4 5">
    <name type="scientific">Popillia japonica</name>
    <name type="common">Japanese beetle</name>
    <dbReference type="NCBI Taxonomy" id="7064"/>
    <lineage>
        <taxon>Eukaryota</taxon>
        <taxon>Metazoa</taxon>
        <taxon>Ecdysozoa</taxon>
        <taxon>Arthropoda</taxon>
        <taxon>Hexapoda</taxon>
        <taxon>Insecta</taxon>
        <taxon>Pterygota</taxon>
        <taxon>Neoptera</taxon>
        <taxon>Endopterygota</taxon>
        <taxon>Coleoptera</taxon>
        <taxon>Polyphaga</taxon>
        <taxon>Scarabaeiformia</taxon>
        <taxon>Scarabaeidae</taxon>
        <taxon>Rutelinae</taxon>
        <taxon>Popillia</taxon>
    </lineage>
</organism>
<evidence type="ECO:0000256" key="2">
    <source>
        <dbReference type="SAM" id="Phobius"/>
    </source>
</evidence>
<dbReference type="InterPro" id="IPR050866">
    <property type="entry name" value="CNG_cation_channel"/>
</dbReference>
<evidence type="ECO:0000259" key="3">
    <source>
        <dbReference type="PROSITE" id="PS50042"/>
    </source>
</evidence>
<keyword evidence="1" id="KW-0407">Ion channel</keyword>
<feature type="transmembrane region" description="Helical" evidence="2">
    <location>
        <begin position="184"/>
        <end position="206"/>
    </location>
</feature>
<name>A0AAW1KMY9_POPJA</name>
<sequence>MAVINVLDITAFIDLYMRLHFTYFNEDGVEVSHPYHTAQQHFTHSFFVDMFACFPFLRLVQLLYNPPNAIIFYLNRIIQLYRFDYFYRGIYKNHLHNQGIIVMFRYLPYIIISLNILTALSFIALCTITNDVFTCKKNTWVQEMITRLKLNKYEAYCLIFLFTIGTGTTNSFGIMKVKTLGEMVWISCAMIINNSLQFFFISNTIAASLTINRDLHAYQEAMYDLVHFFGHQKIDKHIKKEIIKHFEYMWYKTRGKSIHTCFSPFKSSFKTEALYNFYGKVFMRSSIFPAPNSSFFRSLLMDIKHEIYLITGIIYSVNDVHGDIFLLIKGAVEVVGADENKLLTLRIGSIFGNLDNCPLGRRTLSMVAAGHVEVLKFSSIVFHNHLKRFPSLRRHFMKLTIFNVDFIEEKRLLSKNNKQALFELGEVAHTASRSRSGPKAKDLEHHRIYKIYSRNKIIKFWENVVLNILYCIDYFLVLYGISTQPQTLTFTILVYILDVLYLLKMYVKFSTSFEDEFGRIVESPKEIAINYFKQKLGFYFDLATVFPFEVISLFLWYRKSHRLVWLICRCNRLLRIIPLLAYLRNITQKLNINVLIMKSIYLFTKIILLQITLGAIVEIMHEDELNSNMKTRLNSFGLSMMSIINSGWKFDYDLPRLKRNVVVVGVSASIALVCKFITWYFIADSCGILYVVNYKRKNYEHFLFFIKRYMNNENVSIPLKDRICLYIQLLWTTSRGVLFPDLLHEAPYYLKEAVLNSMFGFHLSQHPLLQHCHKDLARQMASHMKTLIFFPEDIVVYSGDIDNCMYFIHKGEVHVLSEDTLYSEQIENVLHADDMFGLEQGLYPGYGHDFTYKVVEYSIIISLRRDDWIYLLDFFPASKNVIYDRTVTL</sequence>
<keyword evidence="2" id="KW-1133">Transmembrane helix</keyword>
<dbReference type="Gene3D" id="1.10.287.70">
    <property type="match status" value="1"/>
</dbReference>
<accession>A0AAW1KMY9</accession>
<keyword evidence="2" id="KW-0472">Membrane</keyword>
<dbReference type="InterPro" id="IPR018490">
    <property type="entry name" value="cNMP-bd_dom_sf"/>
</dbReference>
<evidence type="ECO:0000313" key="4">
    <source>
        <dbReference type="EMBL" id="KAK9721416.1"/>
    </source>
</evidence>
<keyword evidence="5" id="KW-1185">Reference proteome</keyword>
<keyword evidence="1" id="KW-1071">Ligand-gated ion channel</keyword>
<dbReference type="CDD" id="cd00038">
    <property type="entry name" value="CAP_ED"/>
    <property type="match status" value="2"/>
</dbReference>
<protein>
    <submittedName>
        <fullName evidence="4">Cyclic nucleotide-binding domain</fullName>
    </submittedName>
</protein>
<dbReference type="PANTHER" id="PTHR45638">
    <property type="entry name" value="CYCLIC NUCLEOTIDE-GATED CATION CHANNEL SUBUNIT A"/>
    <property type="match status" value="1"/>
</dbReference>
<dbReference type="AlphaFoldDB" id="A0AAW1KMY9"/>
<dbReference type="InterPro" id="IPR014710">
    <property type="entry name" value="RmlC-like_jellyroll"/>
</dbReference>
<dbReference type="EMBL" id="JASPKY010000199">
    <property type="protein sequence ID" value="KAK9721416.1"/>
    <property type="molecule type" value="Genomic_DNA"/>
</dbReference>
<feature type="transmembrane region" description="Helical" evidence="2">
    <location>
        <begin position="629"/>
        <end position="648"/>
    </location>
</feature>
<evidence type="ECO:0000313" key="5">
    <source>
        <dbReference type="Proteomes" id="UP001458880"/>
    </source>
</evidence>
<feature type="transmembrane region" description="Helical" evidence="2">
    <location>
        <begin position="153"/>
        <end position="172"/>
    </location>
</feature>
<proteinExistence type="predicted"/>
<feature type="transmembrane region" description="Helical" evidence="2">
    <location>
        <begin position="106"/>
        <end position="133"/>
    </location>
</feature>